<accession>A0A0A0Z174</accession>
<organism evidence="1">
    <name type="scientific">Lymantria dispar multicapsid nuclear polyhedrosis virus</name>
    <name type="common">LdMNPV</name>
    <dbReference type="NCBI Taxonomy" id="10449"/>
    <lineage>
        <taxon>Viruses</taxon>
        <taxon>Viruses incertae sedis</taxon>
        <taxon>Naldaviricetes</taxon>
        <taxon>Lefavirales</taxon>
        <taxon>Baculoviridae</taxon>
        <taxon>Alphabaculovirus</taxon>
        <taxon>Alphabaculovirus lydisparis</taxon>
    </lineage>
</organism>
<proteinExistence type="predicted"/>
<organismHost>
    <name type="scientific">Lepidoptera</name>
    <name type="common">moths &amp; butterflies</name>
    <dbReference type="NCBI Taxonomy" id="7088"/>
</organismHost>
<protein>
    <submittedName>
        <fullName evidence="1">SOD</fullName>
    </submittedName>
</protein>
<sequence length="195" mass="20463">MEVKPDEITPKLELGGRVGSYASAGVKSDVLGGRAPGRRSVVGLAHPDDAAREPAARVAGGLAQRMVGEAQIVPVRVHDQTPSDDAVRTVQGHDAVRQAHLGERVAARRLEVAQVADVPDLGVGRAVVPARGVEVLAGRRAPVARVAELVHVEAVQAARQAEHVAAYPHGMRRRRLVEVNRAAGVAGQDAYGAHL</sequence>
<dbReference type="EMBL" id="KM386655">
    <property type="protein sequence ID" value="AIX47985.1"/>
    <property type="molecule type" value="Genomic_DNA"/>
</dbReference>
<reference evidence="1" key="1">
    <citation type="journal article" date="2015" name="Genome Announc.">
        <title>Complete Genome Sequence of the Strain of Lymantria dispar Multiple Nucleopolyhedrovirus Found in the Gypsy Moth Biopesticide Virin-ENSh.</title>
        <authorList>
            <person name="Harrison R.L."/>
            <person name="Rowley D.L."/>
        </authorList>
    </citation>
    <scope>NUCLEOTIDE SEQUENCE</scope>
    <source>
        <strain evidence="1">3029</strain>
    </source>
</reference>
<evidence type="ECO:0000313" key="1">
    <source>
        <dbReference type="EMBL" id="AIX47985.1"/>
    </source>
</evidence>
<name>A0A0A0Z174_NPVLD</name>